<name>A0AAE3YEX9_9MICC</name>
<dbReference type="Pfam" id="PF12697">
    <property type="entry name" value="Abhydrolase_6"/>
    <property type="match status" value="1"/>
</dbReference>
<accession>A0AAE3YEX9</accession>
<gene>
    <name evidence="3" type="ORF">J2S35_000915</name>
</gene>
<evidence type="ECO:0000313" key="3">
    <source>
        <dbReference type="EMBL" id="MDR6891975.1"/>
    </source>
</evidence>
<dbReference type="InterPro" id="IPR000073">
    <property type="entry name" value="AB_hydrolase_1"/>
</dbReference>
<reference evidence="3" key="1">
    <citation type="submission" date="2023-07" db="EMBL/GenBank/DDBJ databases">
        <title>Sequencing the genomes of 1000 actinobacteria strains.</title>
        <authorList>
            <person name="Klenk H.-P."/>
        </authorList>
    </citation>
    <scope>NUCLEOTIDE SEQUENCE</scope>
    <source>
        <strain evidence="3">DSM 13988</strain>
    </source>
</reference>
<dbReference type="AlphaFoldDB" id="A0AAE3YEX9"/>
<comment type="caution">
    <text evidence="3">The sequence shown here is derived from an EMBL/GenBank/DDBJ whole genome shotgun (WGS) entry which is preliminary data.</text>
</comment>
<evidence type="ECO:0000259" key="2">
    <source>
        <dbReference type="Pfam" id="PF12697"/>
    </source>
</evidence>
<dbReference type="SUPFAM" id="SSF53474">
    <property type="entry name" value="alpha/beta-Hydrolases"/>
    <property type="match status" value="1"/>
</dbReference>
<evidence type="ECO:0000256" key="1">
    <source>
        <dbReference type="SAM" id="MobiDB-lite"/>
    </source>
</evidence>
<dbReference type="RefSeq" id="WP_309850344.1">
    <property type="nucleotide sequence ID" value="NZ_BAAAIU010000023.1"/>
</dbReference>
<dbReference type="InterPro" id="IPR050228">
    <property type="entry name" value="Carboxylesterase_BioH"/>
</dbReference>
<dbReference type="GO" id="GO:0003824">
    <property type="term" value="F:catalytic activity"/>
    <property type="evidence" value="ECO:0007669"/>
    <property type="project" value="UniProtKB-ARBA"/>
</dbReference>
<keyword evidence="4" id="KW-1185">Reference proteome</keyword>
<feature type="domain" description="AB hydrolase-1" evidence="2">
    <location>
        <begin position="29"/>
        <end position="257"/>
    </location>
</feature>
<dbReference type="Proteomes" id="UP001247307">
    <property type="component" value="Unassembled WGS sequence"/>
</dbReference>
<dbReference type="Gene3D" id="3.40.50.1820">
    <property type="entry name" value="alpha/beta hydrolase"/>
    <property type="match status" value="1"/>
</dbReference>
<proteinExistence type="predicted"/>
<feature type="region of interest" description="Disordered" evidence="1">
    <location>
        <begin position="284"/>
        <end position="326"/>
    </location>
</feature>
<dbReference type="InterPro" id="IPR029058">
    <property type="entry name" value="AB_hydrolase_fold"/>
</dbReference>
<dbReference type="EMBL" id="JAVDUI010000001">
    <property type="protein sequence ID" value="MDR6891975.1"/>
    <property type="molecule type" value="Genomic_DNA"/>
</dbReference>
<sequence length="326" mass="34737">MKHQLSQRVLALPGNARLELFSMGEGPGIVVVHGAMVTIHQYLGLIHRLHAFTGMPVHFYHRRGRGSSSAQPENYSLRTEIEDAEAVVRATGSRILLGHSFGGAVALHAARAMGPDLLDGVITYDAAANVGGSFPTGYLPEANAALSYGRLALATAIAGKNLGTVPFLPRLPLPVLARMIQTAARTSAGAQLEYLAAPTLRELEQLRQSDRPADQYGLSVPTLLLVGARSPRFFRRASEEIAEATNATVRVLLGLHHDGGTRGPLPVIREVAEFCRATGVETAPCRPSRRRSAAAAARSGVGIRSGIPRPKARRRPEPPAEETPGA</sequence>
<protein>
    <submittedName>
        <fullName evidence="3">Pimeloyl-ACP methyl ester carboxylesterase</fullName>
    </submittedName>
</protein>
<evidence type="ECO:0000313" key="4">
    <source>
        <dbReference type="Proteomes" id="UP001247307"/>
    </source>
</evidence>
<organism evidence="3 4">
    <name type="scientific">Falsarthrobacter nasiphocae</name>
    <dbReference type="NCBI Taxonomy" id="189863"/>
    <lineage>
        <taxon>Bacteria</taxon>
        <taxon>Bacillati</taxon>
        <taxon>Actinomycetota</taxon>
        <taxon>Actinomycetes</taxon>
        <taxon>Micrococcales</taxon>
        <taxon>Micrococcaceae</taxon>
        <taxon>Falsarthrobacter</taxon>
    </lineage>
</organism>
<dbReference type="PANTHER" id="PTHR43194">
    <property type="entry name" value="HYDROLASE ALPHA/BETA FOLD FAMILY"/>
    <property type="match status" value="1"/>
</dbReference>
<dbReference type="PANTHER" id="PTHR43194:SF2">
    <property type="entry name" value="PEROXISOMAL MEMBRANE PROTEIN LPX1"/>
    <property type="match status" value="1"/>
</dbReference>